<proteinExistence type="predicted"/>
<dbReference type="EMBL" id="LR131271">
    <property type="protein sequence ID" value="VDR28521.1"/>
    <property type="molecule type" value="Genomic_DNA"/>
</dbReference>
<accession>A0A3P8KNQ2</accession>
<evidence type="ECO:0000313" key="2">
    <source>
        <dbReference type="Proteomes" id="UP000274346"/>
    </source>
</evidence>
<dbReference type="KEGG" id="rtg:NCTC13098_04905"/>
<protein>
    <submittedName>
        <fullName evidence="1">Uncharacterized protein</fullName>
    </submittedName>
</protein>
<name>A0A3P8KNQ2_RAOTE</name>
<reference evidence="1 2" key="1">
    <citation type="submission" date="2018-12" db="EMBL/GenBank/DDBJ databases">
        <authorList>
            <consortium name="Pathogen Informatics"/>
        </authorList>
    </citation>
    <scope>NUCLEOTIDE SEQUENCE [LARGE SCALE GENOMIC DNA]</scope>
    <source>
        <strain evidence="1 2">NCTC13098</strain>
    </source>
</reference>
<dbReference type="Proteomes" id="UP000274346">
    <property type="component" value="Chromosome"/>
</dbReference>
<evidence type="ECO:0000313" key="1">
    <source>
        <dbReference type="EMBL" id="VDR28521.1"/>
    </source>
</evidence>
<gene>
    <name evidence="1" type="ORF">NCTC13098_04905</name>
</gene>
<dbReference type="AlphaFoldDB" id="A0A3P8KNQ2"/>
<organism evidence="1 2">
    <name type="scientific">Raoultella terrigena</name>
    <name type="common">Klebsiella terrigena</name>
    <dbReference type="NCBI Taxonomy" id="577"/>
    <lineage>
        <taxon>Bacteria</taxon>
        <taxon>Pseudomonadati</taxon>
        <taxon>Pseudomonadota</taxon>
        <taxon>Gammaproteobacteria</taxon>
        <taxon>Enterobacterales</taxon>
        <taxon>Enterobacteriaceae</taxon>
        <taxon>Klebsiella/Raoultella group</taxon>
        <taxon>Raoultella</taxon>
    </lineage>
</organism>
<sequence>MNPIFGSQLLTWLSPEEKGITAEVPVTLLRGAFLYPMSLSLSIGQHCQPYP</sequence>